<name>A0AAW1XYR4_RUBAR</name>
<organism evidence="2 3">
    <name type="scientific">Rubus argutus</name>
    <name type="common">Southern blackberry</name>
    <dbReference type="NCBI Taxonomy" id="59490"/>
    <lineage>
        <taxon>Eukaryota</taxon>
        <taxon>Viridiplantae</taxon>
        <taxon>Streptophyta</taxon>
        <taxon>Embryophyta</taxon>
        <taxon>Tracheophyta</taxon>
        <taxon>Spermatophyta</taxon>
        <taxon>Magnoliopsida</taxon>
        <taxon>eudicotyledons</taxon>
        <taxon>Gunneridae</taxon>
        <taxon>Pentapetalae</taxon>
        <taxon>rosids</taxon>
        <taxon>fabids</taxon>
        <taxon>Rosales</taxon>
        <taxon>Rosaceae</taxon>
        <taxon>Rosoideae</taxon>
        <taxon>Rosoideae incertae sedis</taxon>
        <taxon>Rubus</taxon>
    </lineage>
</organism>
<proteinExistence type="predicted"/>
<dbReference type="PANTHER" id="PTHR31672">
    <property type="entry name" value="BNACNNG10540D PROTEIN"/>
    <property type="match status" value="1"/>
</dbReference>
<dbReference type="InterPro" id="IPR050796">
    <property type="entry name" value="SCF_F-box_component"/>
</dbReference>
<gene>
    <name evidence="2" type="ORF">M0R45_017566</name>
</gene>
<comment type="caution">
    <text evidence="2">The sequence shown here is derived from an EMBL/GenBank/DDBJ whole genome shotgun (WGS) entry which is preliminary data.</text>
</comment>
<dbReference type="Pfam" id="PF00646">
    <property type="entry name" value="F-box"/>
    <property type="match status" value="1"/>
</dbReference>
<keyword evidence="3" id="KW-1185">Reference proteome</keyword>
<dbReference type="InterPro" id="IPR006527">
    <property type="entry name" value="F-box-assoc_dom_typ1"/>
</dbReference>
<dbReference type="Proteomes" id="UP001457282">
    <property type="component" value="Unassembled WGS sequence"/>
</dbReference>
<dbReference type="CDD" id="cd22157">
    <property type="entry name" value="F-box_AtFBW1-like"/>
    <property type="match status" value="1"/>
</dbReference>
<evidence type="ECO:0000259" key="1">
    <source>
        <dbReference type="PROSITE" id="PS50181"/>
    </source>
</evidence>
<dbReference type="NCBIfam" id="TIGR01640">
    <property type="entry name" value="F_box_assoc_1"/>
    <property type="match status" value="1"/>
</dbReference>
<reference evidence="2 3" key="1">
    <citation type="journal article" date="2023" name="G3 (Bethesda)">
        <title>A chromosome-length genome assembly and annotation of blackberry (Rubus argutus, cv. 'Hillquist').</title>
        <authorList>
            <person name="Bruna T."/>
            <person name="Aryal R."/>
            <person name="Dudchenko O."/>
            <person name="Sargent D.J."/>
            <person name="Mead D."/>
            <person name="Buti M."/>
            <person name="Cavallini A."/>
            <person name="Hytonen T."/>
            <person name="Andres J."/>
            <person name="Pham M."/>
            <person name="Weisz D."/>
            <person name="Mascagni F."/>
            <person name="Usai G."/>
            <person name="Natali L."/>
            <person name="Bassil N."/>
            <person name="Fernandez G.E."/>
            <person name="Lomsadze A."/>
            <person name="Armour M."/>
            <person name="Olukolu B."/>
            <person name="Poorten T."/>
            <person name="Britton C."/>
            <person name="Davik J."/>
            <person name="Ashrafi H."/>
            <person name="Aiden E.L."/>
            <person name="Borodovsky M."/>
            <person name="Worthington M."/>
        </authorList>
    </citation>
    <scope>NUCLEOTIDE SEQUENCE [LARGE SCALE GENOMIC DNA]</scope>
    <source>
        <strain evidence="2">PI 553951</strain>
    </source>
</reference>
<dbReference type="InterPro" id="IPR036047">
    <property type="entry name" value="F-box-like_dom_sf"/>
</dbReference>
<feature type="domain" description="F-box" evidence="1">
    <location>
        <begin position="5"/>
        <end position="55"/>
    </location>
</feature>
<dbReference type="AlphaFoldDB" id="A0AAW1XYR4"/>
<dbReference type="SUPFAM" id="SSF81383">
    <property type="entry name" value="F-box domain"/>
    <property type="match status" value="1"/>
</dbReference>
<evidence type="ECO:0000313" key="2">
    <source>
        <dbReference type="EMBL" id="KAK9940933.1"/>
    </source>
</evidence>
<sequence>MADELTELPNLPMEIIREILAWLPVKPLCRFRCVSKSWNSLTFDPQFVKMHFNKALEHEDVLHQRRRVIVTDVYSGELYSFNLDEFLNHKDIDNVDDNLDLLVTEVDRVRDISGYLVFYCNCLLLFRSNEMFYLFNPVTRESKVVPKFPNLFSLVSGRLYGFGFDLCTQDYKMVYGVCSTIEQFEVKFSVYSLNTGSWRVIQKGYPYVSLNPGMQGRLLNGGIHWLVYRNYRNYGDVSSMVLLSFVLAEEDVREIPLPPDFNIQDEEVYLSVFRECLCLILGFNEVVWIMKEYGVRDSWTKIRISIPPCQWLHSGFRKKNYDLLLLEDAEEKLVMINFEEGTFRNLSIHGVPEVGYVVVYLESLVSPNHFAITD</sequence>
<dbReference type="Gene3D" id="1.20.1280.50">
    <property type="match status" value="1"/>
</dbReference>
<accession>A0AAW1XYR4</accession>
<dbReference type="InterPro" id="IPR001810">
    <property type="entry name" value="F-box_dom"/>
</dbReference>
<evidence type="ECO:0000313" key="3">
    <source>
        <dbReference type="Proteomes" id="UP001457282"/>
    </source>
</evidence>
<dbReference type="EMBL" id="JBEDUW010000003">
    <property type="protein sequence ID" value="KAK9940933.1"/>
    <property type="molecule type" value="Genomic_DNA"/>
</dbReference>
<dbReference type="SMART" id="SM00256">
    <property type="entry name" value="FBOX"/>
    <property type="match status" value="1"/>
</dbReference>
<dbReference type="PANTHER" id="PTHR31672:SF13">
    <property type="entry name" value="F-BOX PROTEIN CPR30-LIKE"/>
    <property type="match status" value="1"/>
</dbReference>
<dbReference type="InterPro" id="IPR017451">
    <property type="entry name" value="F-box-assoc_interact_dom"/>
</dbReference>
<dbReference type="Pfam" id="PF07734">
    <property type="entry name" value="FBA_1"/>
    <property type="match status" value="1"/>
</dbReference>
<protein>
    <recommendedName>
        <fullName evidence="1">F-box domain-containing protein</fullName>
    </recommendedName>
</protein>
<dbReference type="PROSITE" id="PS50181">
    <property type="entry name" value="FBOX"/>
    <property type="match status" value="1"/>
</dbReference>